<keyword evidence="6" id="KW-0032">Aminotransferase</keyword>
<dbReference type="InterPro" id="IPR054542">
    <property type="entry name" value="Cys_met_metab_PP"/>
</dbReference>
<dbReference type="FunFam" id="3.90.1150.10:FF:000033">
    <property type="entry name" value="Cystathionine gamma-synthase"/>
    <property type="match status" value="1"/>
</dbReference>
<dbReference type="InterPro" id="IPR015421">
    <property type="entry name" value="PyrdxlP-dep_Trfase_major"/>
</dbReference>
<evidence type="ECO:0000256" key="1">
    <source>
        <dbReference type="ARBA" id="ARBA00001933"/>
    </source>
</evidence>
<keyword evidence="7" id="KW-1185">Reference proteome</keyword>
<dbReference type="RefSeq" id="WP_308458482.1">
    <property type="nucleotide sequence ID" value="NZ_JAJEPS010000001.1"/>
</dbReference>
<dbReference type="InterPro" id="IPR000277">
    <property type="entry name" value="Cys/Met-Metab_PyrdxlP-dep_enz"/>
</dbReference>
<evidence type="ECO:0000256" key="3">
    <source>
        <dbReference type="ARBA" id="ARBA00022898"/>
    </source>
</evidence>
<dbReference type="GO" id="GO:0030170">
    <property type="term" value="F:pyridoxal phosphate binding"/>
    <property type="evidence" value="ECO:0007669"/>
    <property type="project" value="InterPro"/>
</dbReference>
<organism evidence="6 7">
    <name type="scientific">Hominiventricola filiformis</name>
    <dbReference type="NCBI Taxonomy" id="2885352"/>
    <lineage>
        <taxon>Bacteria</taxon>
        <taxon>Bacillati</taxon>
        <taxon>Bacillota</taxon>
        <taxon>Clostridia</taxon>
        <taxon>Lachnospirales</taxon>
        <taxon>Lachnospiraceae</taxon>
        <taxon>Hominiventricola</taxon>
    </lineage>
</organism>
<dbReference type="InterPro" id="IPR015424">
    <property type="entry name" value="PyrdxlP-dep_Trfase"/>
</dbReference>
<evidence type="ECO:0000256" key="5">
    <source>
        <dbReference type="RuleBase" id="RU362118"/>
    </source>
</evidence>
<name>A0AAE3A899_9FIRM</name>
<comment type="caution">
    <text evidence="6">The sequence shown here is derived from an EMBL/GenBank/DDBJ whole genome shotgun (WGS) entry which is preliminary data.</text>
</comment>
<gene>
    <name evidence="6" type="ORF">LKD36_02170</name>
</gene>
<dbReference type="PROSITE" id="PS00868">
    <property type="entry name" value="CYS_MET_METAB_PP"/>
    <property type="match status" value="1"/>
</dbReference>
<dbReference type="Gene3D" id="3.90.1150.10">
    <property type="entry name" value="Aspartate Aminotransferase, domain 1"/>
    <property type="match status" value="1"/>
</dbReference>
<feature type="modified residue" description="N6-(pyridoxal phosphate)lysine" evidence="4">
    <location>
        <position position="199"/>
    </location>
</feature>
<comment type="cofactor">
    <cofactor evidence="1 5">
        <name>pyridoxal 5'-phosphate</name>
        <dbReference type="ChEBI" id="CHEBI:597326"/>
    </cofactor>
</comment>
<comment type="similarity">
    <text evidence="2 5">Belongs to the trans-sulfuration enzymes family.</text>
</comment>
<dbReference type="FunFam" id="3.40.640.10:FF:000009">
    <property type="entry name" value="Cystathionine gamma-synthase homolog"/>
    <property type="match status" value="1"/>
</dbReference>
<dbReference type="InterPro" id="IPR015422">
    <property type="entry name" value="PyrdxlP-dep_Trfase_small"/>
</dbReference>
<dbReference type="GO" id="GO:0016846">
    <property type="term" value="F:carbon-sulfur lyase activity"/>
    <property type="evidence" value="ECO:0007669"/>
    <property type="project" value="TreeGrafter"/>
</dbReference>
<dbReference type="PANTHER" id="PTHR11808">
    <property type="entry name" value="TRANS-SULFURATION ENZYME FAMILY MEMBER"/>
    <property type="match status" value="1"/>
</dbReference>
<dbReference type="GO" id="GO:0009086">
    <property type="term" value="P:methionine biosynthetic process"/>
    <property type="evidence" value="ECO:0007669"/>
    <property type="project" value="UniProtKB-ARBA"/>
</dbReference>
<proteinExistence type="inferred from homology"/>
<dbReference type="PIRSF" id="PIRSF001434">
    <property type="entry name" value="CGS"/>
    <property type="match status" value="1"/>
</dbReference>
<dbReference type="CDD" id="cd00614">
    <property type="entry name" value="CGS_like"/>
    <property type="match status" value="1"/>
</dbReference>
<protein>
    <submittedName>
        <fullName evidence="6">PLP-dependent aspartate aminotransferase family protein</fullName>
    </submittedName>
</protein>
<keyword evidence="6" id="KW-0808">Transferase</keyword>
<keyword evidence="3 4" id="KW-0663">Pyridoxal phosphate</keyword>
<dbReference type="Proteomes" id="UP001198220">
    <property type="component" value="Unassembled WGS sequence"/>
</dbReference>
<evidence type="ECO:0000256" key="2">
    <source>
        <dbReference type="ARBA" id="ARBA00009077"/>
    </source>
</evidence>
<dbReference type="GO" id="GO:0019346">
    <property type="term" value="P:transsulfuration"/>
    <property type="evidence" value="ECO:0007669"/>
    <property type="project" value="InterPro"/>
</dbReference>
<dbReference type="GO" id="GO:0005737">
    <property type="term" value="C:cytoplasm"/>
    <property type="evidence" value="ECO:0007669"/>
    <property type="project" value="TreeGrafter"/>
</dbReference>
<dbReference type="Gene3D" id="3.40.640.10">
    <property type="entry name" value="Type I PLP-dependent aspartate aminotransferase-like (Major domain)"/>
    <property type="match status" value="1"/>
</dbReference>
<evidence type="ECO:0000313" key="7">
    <source>
        <dbReference type="Proteomes" id="UP001198220"/>
    </source>
</evidence>
<dbReference type="EMBL" id="JAJEPS010000001">
    <property type="protein sequence ID" value="MCC2124980.1"/>
    <property type="molecule type" value="Genomic_DNA"/>
</dbReference>
<evidence type="ECO:0000313" key="6">
    <source>
        <dbReference type="EMBL" id="MCC2124980.1"/>
    </source>
</evidence>
<dbReference type="Pfam" id="PF01053">
    <property type="entry name" value="Cys_Met_Meta_PP"/>
    <property type="match status" value="1"/>
</dbReference>
<dbReference type="PANTHER" id="PTHR11808:SF90">
    <property type="entry name" value="CYSTATHIONINE GAMMA-SYNTHASE"/>
    <property type="match status" value="1"/>
</dbReference>
<dbReference type="SUPFAM" id="SSF53383">
    <property type="entry name" value="PLP-dependent transferases"/>
    <property type="match status" value="1"/>
</dbReference>
<accession>A0AAE3A899</accession>
<evidence type="ECO:0000256" key="4">
    <source>
        <dbReference type="PIRSR" id="PIRSR001434-2"/>
    </source>
</evidence>
<reference evidence="6 7" key="1">
    <citation type="submission" date="2021-10" db="EMBL/GenBank/DDBJ databases">
        <title>Anaerobic single-cell dispensing facilitates the cultivation of human gut bacteria.</title>
        <authorList>
            <person name="Afrizal A."/>
        </authorList>
    </citation>
    <scope>NUCLEOTIDE SEQUENCE [LARGE SCALE GENOMIC DNA]</scope>
    <source>
        <strain evidence="6 7">CLA-AA-H276</strain>
    </source>
</reference>
<sequence length="383" mass="42090">MAYGIETRCIHGEDGITREHAYGSMGTPIYQTATFAHPGVGQSTGFDYTRESNPTRSELERIVSSLEKAYDTVACASGMAALSILLELFENGSHFVCSEDLYGGSVRIFSTIGANRGLTFSYVNTADAELVEKAIKKETKALYIETPSNPTMQVTDLRAMKALAEKYGLLLIVDNTFLSPYFQNPIDLGADLVVHSGTKYLGGHNDALAGFLCSASKDLADKIRYIYKTTGGCLSPFESFLLIRGIKTLSVRMERQQENALKIANWLKEQEEIKGVYYVGLPEHPGYEINKSQARGFGGMISFHTDTAETAKRILERVKVISYAESLGGVESLITYPMLQTHGDVPAEIRERLGITDNFLRMSVGIENGDDLIEDLAQALKGE</sequence>
<dbReference type="GO" id="GO:0008483">
    <property type="term" value="F:transaminase activity"/>
    <property type="evidence" value="ECO:0007669"/>
    <property type="project" value="UniProtKB-KW"/>
</dbReference>
<dbReference type="AlphaFoldDB" id="A0AAE3A899"/>